<evidence type="ECO:0000313" key="1">
    <source>
        <dbReference type="EMBL" id="KAJ8357862.1"/>
    </source>
</evidence>
<accession>A0A9Q1IWL6</accession>
<dbReference type="AlphaFoldDB" id="A0A9Q1IWL6"/>
<dbReference type="Proteomes" id="UP001152622">
    <property type="component" value="Chromosome 6"/>
</dbReference>
<gene>
    <name evidence="1" type="ORF">SKAU_G00206560</name>
</gene>
<comment type="caution">
    <text evidence="1">The sequence shown here is derived from an EMBL/GenBank/DDBJ whole genome shotgun (WGS) entry which is preliminary data.</text>
</comment>
<evidence type="ECO:0000313" key="2">
    <source>
        <dbReference type="Proteomes" id="UP001152622"/>
    </source>
</evidence>
<proteinExistence type="predicted"/>
<name>A0A9Q1IWL6_SYNKA</name>
<sequence length="101" mass="11275">MPRLSVVLTEGRGCTASLRHASLFPGETERASAATFQEHRLSGFEAEKLKVNPDKRHRVVQLCTPIFPQLKIKGCPVWAEEEIFPISTEESQSAKATRIKV</sequence>
<reference evidence="1" key="1">
    <citation type="journal article" date="2023" name="Science">
        <title>Genome structures resolve the early diversification of teleost fishes.</title>
        <authorList>
            <person name="Parey E."/>
            <person name="Louis A."/>
            <person name="Montfort J."/>
            <person name="Bouchez O."/>
            <person name="Roques C."/>
            <person name="Iampietro C."/>
            <person name="Lluch J."/>
            <person name="Castinel A."/>
            <person name="Donnadieu C."/>
            <person name="Desvignes T."/>
            <person name="Floi Bucao C."/>
            <person name="Jouanno E."/>
            <person name="Wen M."/>
            <person name="Mejri S."/>
            <person name="Dirks R."/>
            <person name="Jansen H."/>
            <person name="Henkel C."/>
            <person name="Chen W.J."/>
            <person name="Zahm M."/>
            <person name="Cabau C."/>
            <person name="Klopp C."/>
            <person name="Thompson A.W."/>
            <person name="Robinson-Rechavi M."/>
            <person name="Braasch I."/>
            <person name="Lecointre G."/>
            <person name="Bobe J."/>
            <person name="Postlethwait J.H."/>
            <person name="Berthelot C."/>
            <person name="Roest Crollius H."/>
            <person name="Guiguen Y."/>
        </authorList>
    </citation>
    <scope>NUCLEOTIDE SEQUENCE</scope>
    <source>
        <strain evidence="1">WJC10195</strain>
    </source>
</reference>
<organism evidence="1 2">
    <name type="scientific">Synaphobranchus kaupii</name>
    <name type="common">Kaup's arrowtooth eel</name>
    <dbReference type="NCBI Taxonomy" id="118154"/>
    <lineage>
        <taxon>Eukaryota</taxon>
        <taxon>Metazoa</taxon>
        <taxon>Chordata</taxon>
        <taxon>Craniata</taxon>
        <taxon>Vertebrata</taxon>
        <taxon>Euteleostomi</taxon>
        <taxon>Actinopterygii</taxon>
        <taxon>Neopterygii</taxon>
        <taxon>Teleostei</taxon>
        <taxon>Anguilliformes</taxon>
        <taxon>Synaphobranchidae</taxon>
        <taxon>Synaphobranchus</taxon>
    </lineage>
</organism>
<dbReference type="EMBL" id="JAINUF010000006">
    <property type="protein sequence ID" value="KAJ8357862.1"/>
    <property type="molecule type" value="Genomic_DNA"/>
</dbReference>
<keyword evidence="2" id="KW-1185">Reference proteome</keyword>
<protein>
    <submittedName>
        <fullName evidence="1">Uncharacterized protein</fullName>
    </submittedName>
</protein>